<dbReference type="RefSeq" id="WP_211560345.1">
    <property type="nucleotide sequence ID" value="NZ_JAGVRK010000001.1"/>
</dbReference>
<accession>A0ABS5LHS8</accession>
<evidence type="ECO:0000313" key="2">
    <source>
        <dbReference type="Proteomes" id="UP000682403"/>
    </source>
</evidence>
<protein>
    <submittedName>
        <fullName evidence="1">Uncharacterized protein</fullName>
    </submittedName>
</protein>
<gene>
    <name evidence="1" type="ORF">J9317_16260</name>
</gene>
<organism evidence="1 2">
    <name type="scientific">Metabacillus flavus</name>
    <dbReference type="NCBI Taxonomy" id="2823519"/>
    <lineage>
        <taxon>Bacteria</taxon>
        <taxon>Bacillati</taxon>
        <taxon>Bacillota</taxon>
        <taxon>Bacilli</taxon>
        <taxon>Bacillales</taxon>
        <taxon>Bacillaceae</taxon>
        <taxon>Metabacillus</taxon>
    </lineage>
</organism>
<comment type="caution">
    <text evidence="1">The sequence shown here is derived from an EMBL/GenBank/DDBJ whole genome shotgun (WGS) entry which is preliminary data.</text>
</comment>
<reference evidence="1 2" key="1">
    <citation type="submission" date="2021-04" db="EMBL/GenBank/DDBJ databases">
        <title>Metabacillus sp. strain KIGAM252 whole genome sequence.</title>
        <authorList>
            <person name="Seo M.-J."/>
            <person name="Cho E.-S."/>
            <person name="Hwang C.Y."/>
            <person name="Yoon D.J."/>
        </authorList>
    </citation>
    <scope>NUCLEOTIDE SEQUENCE [LARGE SCALE GENOMIC DNA]</scope>
    <source>
        <strain evidence="1 2">KIGAM252</strain>
    </source>
</reference>
<sequence length="102" mass="11722">MNTQQITVLRIYLYAMLKKDYETAYTLADTQKSKSEFLQEAEKAPADYLSLNTKAKYLKVKHSDGEEGITVLELYSLEGIEQTFYLNTSRSGLSSRVQIDRQ</sequence>
<name>A0ABS5LHS8_9BACI</name>
<dbReference type="Proteomes" id="UP000682403">
    <property type="component" value="Unassembled WGS sequence"/>
</dbReference>
<keyword evidence="2" id="KW-1185">Reference proteome</keyword>
<dbReference type="EMBL" id="JAGVRK010000001">
    <property type="protein sequence ID" value="MBS2970302.1"/>
    <property type="molecule type" value="Genomic_DNA"/>
</dbReference>
<evidence type="ECO:0000313" key="1">
    <source>
        <dbReference type="EMBL" id="MBS2970302.1"/>
    </source>
</evidence>
<proteinExistence type="predicted"/>